<evidence type="ECO:0000313" key="1">
    <source>
        <dbReference type="EMBL" id="TCJ84638.1"/>
    </source>
</evidence>
<dbReference type="EMBL" id="SMFQ01000004">
    <property type="protein sequence ID" value="TCJ84638.1"/>
    <property type="molecule type" value="Genomic_DNA"/>
</dbReference>
<keyword evidence="2" id="KW-1185">Reference proteome</keyword>
<name>A0A4R1EZF7_9GAMM</name>
<evidence type="ECO:0000313" key="2">
    <source>
        <dbReference type="Proteomes" id="UP000294887"/>
    </source>
</evidence>
<accession>A0A4R1EZF7</accession>
<comment type="caution">
    <text evidence="1">The sequence shown here is derived from an EMBL/GenBank/DDBJ whole genome shotgun (WGS) entry which is preliminary data.</text>
</comment>
<dbReference type="AlphaFoldDB" id="A0A4R1EZF7"/>
<organism evidence="1 2">
    <name type="scientific">Cocleimonas flava</name>
    <dbReference type="NCBI Taxonomy" id="634765"/>
    <lineage>
        <taxon>Bacteria</taxon>
        <taxon>Pseudomonadati</taxon>
        <taxon>Pseudomonadota</taxon>
        <taxon>Gammaproteobacteria</taxon>
        <taxon>Thiotrichales</taxon>
        <taxon>Thiotrichaceae</taxon>
        <taxon>Cocleimonas</taxon>
    </lineage>
</organism>
<dbReference type="RefSeq" id="WP_131906385.1">
    <property type="nucleotide sequence ID" value="NZ_BAAAFU010000006.1"/>
</dbReference>
<gene>
    <name evidence="1" type="ORF">EV695_2597</name>
</gene>
<dbReference type="OrthoDB" id="1305241at2"/>
<protein>
    <submittedName>
        <fullName evidence="1">Uncharacterized protein</fullName>
    </submittedName>
</protein>
<dbReference type="Proteomes" id="UP000294887">
    <property type="component" value="Unassembled WGS sequence"/>
</dbReference>
<sequence>MKKAESLYSDLIACISNISEESEALETYWNTLDEEKQNLFDSLTENISLEKIKLQTCKRNCTIYNNYDSLKEQFLQFNNDFSAFPGFSYSKVIFIIMISERIIENITEIQDEDIGISFQFAEVQLGFDSHAYASNLGDASKNLIWFNPVDETSLNELICFESDIECWYSILSSSCDIDFNTIQELLFCDESVLVAGSANKNVIELLKIHMASSGEQTVPVIDYLPTPSNSSIELYSPSLSYAQFEDVVGILGEYNNRKDVLTKYLSIFHIIENFMFKAPIVSLERTSTNTMFSIRDFKRLYKSVEINENKAIRDLFERSFLLPFDGNTFNKFAYDEWKAFIARNSSNVAEIEEFLEKLSLFKSYNSLTLLNISTFLSSVVYKVRCSIVHNKETEFHISSEKYPIGCKIILEDFLLKILEEMVFLLLSAENDLVWYKSNSITLWDESA</sequence>
<reference evidence="1 2" key="1">
    <citation type="submission" date="2019-03" db="EMBL/GenBank/DDBJ databases">
        <title>Genomic Encyclopedia of Type Strains, Phase IV (KMG-IV): sequencing the most valuable type-strain genomes for metagenomic binning, comparative biology and taxonomic classification.</title>
        <authorList>
            <person name="Goeker M."/>
        </authorList>
    </citation>
    <scope>NUCLEOTIDE SEQUENCE [LARGE SCALE GENOMIC DNA]</scope>
    <source>
        <strain evidence="1 2">DSM 24830</strain>
    </source>
</reference>
<proteinExistence type="predicted"/>